<keyword evidence="7" id="KW-1133">Transmembrane helix</keyword>
<dbReference type="EMBL" id="PUHY01000006">
    <property type="protein sequence ID" value="PQO36285.1"/>
    <property type="molecule type" value="Genomic_DNA"/>
</dbReference>
<keyword evidence="7" id="KW-0812">Transmembrane</keyword>
<evidence type="ECO:0000256" key="4">
    <source>
        <dbReference type="ARBA" id="ARBA00022833"/>
    </source>
</evidence>
<comment type="similarity">
    <text evidence="6">Belongs to the inorganic carbon transporter (TC 9.A.2) DabA family.</text>
</comment>
<dbReference type="GO" id="GO:0005886">
    <property type="term" value="C:plasma membrane"/>
    <property type="evidence" value="ECO:0007669"/>
    <property type="project" value="UniProtKB-SubCell"/>
</dbReference>
<evidence type="ECO:0000256" key="1">
    <source>
        <dbReference type="ARBA" id="ARBA00022448"/>
    </source>
</evidence>
<comment type="cofactor">
    <cofactor evidence="6">
        <name>Zn(2+)</name>
        <dbReference type="ChEBI" id="CHEBI:29105"/>
    </cofactor>
</comment>
<evidence type="ECO:0000313" key="9">
    <source>
        <dbReference type="Proteomes" id="UP000238322"/>
    </source>
</evidence>
<dbReference type="InterPro" id="IPR018752">
    <property type="entry name" value="DabA"/>
</dbReference>
<organism evidence="8 9">
    <name type="scientific">Blastopirellula marina</name>
    <dbReference type="NCBI Taxonomy" id="124"/>
    <lineage>
        <taxon>Bacteria</taxon>
        <taxon>Pseudomonadati</taxon>
        <taxon>Planctomycetota</taxon>
        <taxon>Planctomycetia</taxon>
        <taxon>Pirellulales</taxon>
        <taxon>Pirellulaceae</taxon>
        <taxon>Blastopirellula</taxon>
    </lineage>
</organism>
<dbReference type="PANTHER" id="PTHR38344:SF1">
    <property type="entry name" value="INORGANIC CARBON TRANSPORTER SUBUNIT DABA-RELATED"/>
    <property type="match status" value="1"/>
</dbReference>
<reference evidence="8 9" key="1">
    <citation type="submission" date="2018-02" db="EMBL/GenBank/DDBJ databases">
        <title>Comparative genomes isolates from brazilian mangrove.</title>
        <authorList>
            <person name="Araujo J.E."/>
            <person name="Taketani R.G."/>
            <person name="Silva M.C.P."/>
            <person name="Loureco M.V."/>
            <person name="Andreote F.D."/>
        </authorList>
    </citation>
    <scope>NUCLEOTIDE SEQUENCE [LARGE SCALE GENOMIC DNA]</scope>
    <source>
        <strain evidence="8 9">Hex-1 MGV</strain>
    </source>
</reference>
<feature type="binding site" evidence="6">
    <location>
        <position position="481"/>
    </location>
    <ligand>
        <name>Zn(2+)</name>
        <dbReference type="ChEBI" id="CHEBI:29105"/>
    </ligand>
</feature>
<keyword evidence="1 6" id="KW-0813">Transport</keyword>
<evidence type="ECO:0000313" key="8">
    <source>
        <dbReference type="EMBL" id="PQO36285.1"/>
    </source>
</evidence>
<dbReference type="OrthoDB" id="9805101at2"/>
<comment type="function">
    <text evidence="6">Part of an energy-coupled inorganic carbon pump.</text>
</comment>
<keyword evidence="5 6" id="KW-0472">Membrane</keyword>
<gene>
    <name evidence="6" type="primary">dabA</name>
    <name evidence="8" type="ORF">C5Y83_10250</name>
</gene>
<feature type="binding site" evidence="6">
    <location>
        <position position="683"/>
    </location>
    <ligand>
        <name>Zn(2+)</name>
        <dbReference type="ChEBI" id="CHEBI:29105"/>
    </ligand>
</feature>
<dbReference type="Pfam" id="PF10070">
    <property type="entry name" value="DabA"/>
    <property type="match status" value="1"/>
</dbReference>
<comment type="subunit">
    <text evidence="6">Forms a complex with DabB.</text>
</comment>
<dbReference type="GO" id="GO:0008270">
    <property type="term" value="F:zinc ion binding"/>
    <property type="evidence" value="ECO:0007669"/>
    <property type="project" value="UniProtKB-UniRule"/>
</dbReference>
<evidence type="ECO:0000256" key="7">
    <source>
        <dbReference type="SAM" id="Phobius"/>
    </source>
</evidence>
<keyword evidence="2 6" id="KW-1003">Cell membrane</keyword>
<protein>
    <recommendedName>
        <fullName evidence="6">Probable inorganic carbon transporter subunit DabA</fullName>
    </recommendedName>
</protein>
<dbReference type="RefSeq" id="WP_105329575.1">
    <property type="nucleotide sequence ID" value="NZ_PUHY01000006.1"/>
</dbReference>
<evidence type="ECO:0000256" key="6">
    <source>
        <dbReference type="HAMAP-Rule" id="MF_01871"/>
    </source>
</evidence>
<feature type="binding site" evidence="6">
    <location>
        <position position="668"/>
    </location>
    <ligand>
        <name>Zn(2+)</name>
        <dbReference type="ChEBI" id="CHEBI:29105"/>
    </ligand>
</feature>
<evidence type="ECO:0000256" key="2">
    <source>
        <dbReference type="ARBA" id="ARBA00022475"/>
    </source>
</evidence>
<sequence>MWVQHAAHLLPSQGPIEVFVHHNTLHAFEEQSFHQAVIMGMERYGAHPYLPEQEYRQLLKEGRIKDEDLQAVLREDLGNRDQIDGLGTHELIRLAMLSHPVHVGSDAELRWILAETDALDRFRMEVAKDRRDRIIAGTRQWLCQEQASQSTPYADLNSLLTKLGRNHQKWDESAWEAFSLHLLWRICCNGIRAIAPRQHTHHMVRPRNLILNSLGDDIDRNVHDLLIRFCASYVDQGYSDWELPCRGEGFYQAFLSIYSLPNYFAERWQQGLPDELHRLKQSGISPEESIEESFRELGILECDREEFVAQTLLSLRGWAGMIWQIESGAGPVVHRIPQGSLLGLLAVHLILERFAIIDAGLTETGQRSSAAEVIQFARRKLSKSHPLSIERRAFLLFQVAQTLGWQPLQLLELSQSHWQELHDEAEGFSSIERRRIYHEAFERKYRREALDAFVSHTRKPRDTRPEPGTSRPSFQILTCIDDREESFRRHLEEVHPSCETFGAAGFFAVAMYYRGAADSFYQPLCPNVITPSNYVQEDVGYTFEGLHQERAQLRRQLGLAGHVFQTHSRTFLGGIVAGIIGSLATVPLVAGVLFPHLTARIRRKLGTLLQPPPVTTLQLERYEDTPGPENGHIGFSRDEMAAVVVRLLQDIGLTRSEVFSRLFVICGHGSSSLNNPHESAYCCGACAGKRGGPNARAFAKMANDWRVRSKVREAGISIPDDTVFVGAYHNTCDDSVVFFDLDLLPASHHRDFEAARDAMEEARGRNAHERCRRFVSAPLSISQREAIRHVESRAQDFSQARPEYNHATNAICIVGRRQWSRGLFLDRRAFLTSYDPAQDDNEHSILARILAAVIPVCAGINLEYYFSRIDHVVYGSGSKLPHNIVSMLGVMEGTSSDLRTGLYQQMVEIHEPLRMLFVVESTPEAMLSIMQRNEAIGRLCRGMWIHLAVIDPATSEVQVYRNGSFAPYEFGGTFLPLAPSSVACYQGSRDNVQFFTIADAME</sequence>
<proteinExistence type="inferred from homology"/>
<dbReference type="AlphaFoldDB" id="A0A2S8FVS9"/>
<feature type="binding site" evidence="6">
    <location>
        <position position="479"/>
    </location>
    <ligand>
        <name>Zn(2+)</name>
        <dbReference type="ChEBI" id="CHEBI:29105"/>
    </ligand>
</feature>
<feature type="transmembrane region" description="Helical" evidence="7">
    <location>
        <begin position="571"/>
        <end position="594"/>
    </location>
</feature>
<dbReference type="HAMAP" id="MF_01871">
    <property type="entry name" value="DabA"/>
    <property type="match status" value="1"/>
</dbReference>
<comment type="caution">
    <text evidence="8">The sequence shown here is derived from an EMBL/GenBank/DDBJ whole genome shotgun (WGS) entry which is preliminary data.</text>
</comment>
<accession>A0A2S8FVS9</accession>
<keyword evidence="3 6" id="KW-0479">Metal-binding</keyword>
<evidence type="ECO:0000256" key="3">
    <source>
        <dbReference type="ARBA" id="ARBA00022723"/>
    </source>
</evidence>
<dbReference type="PANTHER" id="PTHR38344">
    <property type="entry name" value="UPF0753 PROTEIN AQ_863"/>
    <property type="match status" value="1"/>
</dbReference>
<name>A0A2S8FVS9_9BACT</name>
<evidence type="ECO:0000256" key="5">
    <source>
        <dbReference type="ARBA" id="ARBA00023136"/>
    </source>
</evidence>
<dbReference type="Proteomes" id="UP000238322">
    <property type="component" value="Unassembled WGS sequence"/>
</dbReference>
<keyword evidence="4 6" id="KW-0862">Zinc</keyword>
<comment type="subcellular location">
    <subcellularLocation>
        <location evidence="6">Cell membrane</location>
        <topology evidence="6">Peripheral membrane protein</topology>
    </subcellularLocation>
</comment>